<dbReference type="InterPro" id="IPR046328">
    <property type="entry name" value="ETS_fam"/>
</dbReference>
<dbReference type="GO" id="GO:2000382">
    <property type="term" value="P:positive regulation of mesoderm development"/>
    <property type="evidence" value="ECO:0007669"/>
    <property type="project" value="Ensembl"/>
</dbReference>
<dbReference type="PROSITE" id="PS00346">
    <property type="entry name" value="ETS_DOMAIN_2"/>
    <property type="match status" value="1"/>
</dbReference>
<name>A0AAA9SEW3_BOVIN</name>
<dbReference type="SMART" id="SM00413">
    <property type="entry name" value="ETS"/>
    <property type="match status" value="1"/>
</dbReference>
<proteinExistence type="inferred from homology"/>
<dbReference type="GO" id="GO:0005634">
    <property type="term" value="C:nucleus"/>
    <property type="evidence" value="ECO:0007669"/>
    <property type="project" value="UniProtKB-SubCell"/>
</dbReference>
<evidence type="ECO:0000256" key="8">
    <source>
        <dbReference type="ARBA" id="ARBA00071844"/>
    </source>
</evidence>
<gene>
    <name evidence="13" type="primary">ETV2</name>
</gene>
<feature type="region of interest" description="Disordered" evidence="11">
    <location>
        <begin position="121"/>
        <end position="141"/>
    </location>
</feature>
<dbReference type="InterPro" id="IPR000418">
    <property type="entry name" value="Ets_dom"/>
</dbReference>
<evidence type="ECO:0000256" key="11">
    <source>
        <dbReference type="SAM" id="MobiDB-lite"/>
    </source>
</evidence>
<reference evidence="13" key="2">
    <citation type="submission" date="2025-08" db="UniProtKB">
        <authorList>
            <consortium name="Ensembl"/>
        </authorList>
    </citation>
    <scope>IDENTIFICATION</scope>
    <source>
        <strain evidence="13">Hereford</strain>
    </source>
</reference>
<keyword evidence="5" id="KW-0804">Transcription</keyword>
<dbReference type="PROSITE" id="PS00345">
    <property type="entry name" value="ETS_DOMAIN_1"/>
    <property type="match status" value="1"/>
</dbReference>
<dbReference type="AlphaFoldDB" id="A0AAA9SEW3"/>
<dbReference type="PANTHER" id="PTHR11849:SF209">
    <property type="entry name" value="ETS TRANSLOCATION VARIANT 2"/>
    <property type="match status" value="1"/>
</dbReference>
<evidence type="ECO:0000256" key="4">
    <source>
        <dbReference type="ARBA" id="ARBA00023125"/>
    </source>
</evidence>
<dbReference type="PANTHER" id="PTHR11849">
    <property type="entry name" value="ETS"/>
    <property type="match status" value="1"/>
</dbReference>
<dbReference type="GO" id="GO:0048514">
    <property type="term" value="P:blood vessel morphogenesis"/>
    <property type="evidence" value="ECO:0007669"/>
    <property type="project" value="Ensembl"/>
</dbReference>
<feature type="domain" description="ETS" evidence="12">
    <location>
        <begin position="244"/>
        <end position="324"/>
    </location>
</feature>
<comment type="subcellular location">
    <subcellularLocation>
        <location evidence="1 10">Nucleus</location>
    </subcellularLocation>
</comment>
<evidence type="ECO:0000313" key="14">
    <source>
        <dbReference type="Proteomes" id="UP000009136"/>
    </source>
</evidence>
<keyword evidence="14" id="KW-1185">Reference proteome</keyword>
<dbReference type="Proteomes" id="UP000009136">
    <property type="component" value="Chromosome 18"/>
</dbReference>
<dbReference type="GO" id="GO:0001890">
    <property type="term" value="P:placenta development"/>
    <property type="evidence" value="ECO:0007669"/>
    <property type="project" value="Ensembl"/>
</dbReference>
<evidence type="ECO:0000256" key="6">
    <source>
        <dbReference type="ARBA" id="ARBA00023242"/>
    </source>
</evidence>
<dbReference type="GO" id="GO:0001824">
    <property type="term" value="P:blastocyst development"/>
    <property type="evidence" value="ECO:0007669"/>
    <property type="project" value="Ensembl"/>
</dbReference>
<keyword evidence="4 10" id="KW-0238">DNA-binding</keyword>
<feature type="compositionally biased region" description="Polar residues" evidence="11">
    <location>
        <begin position="124"/>
        <end position="141"/>
    </location>
</feature>
<dbReference type="SUPFAM" id="SSF46785">
    <property type="entry name" value="Winged helix' DNA-binding domain"/>
    <property type="match status" value="1"/>
</dbReference>
<dbReference type="GO" id="GO:0001228">
    <property type="term" value="F:DNA-binding transcription activator activity, RNA polymerase II-specific"/>
    <property type="evidence" value="ECO:0007669"/>
    <property type="project" value="Ensembl"/>
</dbReference>
<dbReference type="GO" id="GO:0010628">
    <property type="term" value="P:positive regulation of gene expression"/>
    <property type="evidence" value="ECO:0007669"/>
    <property type="project" value="Ensembl"/>
</dbReference>
<evidence type="ECO:0000259" key="12">
    <source>
        <dbReference type="PROSITE" id="PS50061"/>
    </source>
</evidence>
<evidence type="ECO:0000256" key="3">
    <source>
        <dbReference type="ARBA" id="ARBA00023015"/>
    </source>
</evidence>
<keyword evidence="6 10" id="KW-0539">Nucleus</keyword>
<evidence type="ECO:0000256" key="5">
    <source>
        <dbReference type="ARBA" id="ARBA00023163"/>
    </source>
</evidence>
<evidence type="ECO:0000313" key="13">
    <source>
        <dbReference type="Ensembl" id="ENSBTAP00000084691.1"/>
    </source>
</evidence>
<dbReference type="FunFam" id="1.10.10.10:FF:000340">
    <property type="entry name" value="ETS translocation variant 2"/>
    <property type="match status" value="1"/>
</dbReference>
<dbReference type="GO" id="GO:0000978">
    <property type="term" value="F:RNA polymerase II cis-regulatory region sequence-specific DNA binding"/>
    <property type="evidence" value="ECO:0007669"/>
    <property type="project" value="Ensembl"/>
</dbReference>
<dbReference type="GO" id="GO:0045603">
    <property type="term" value="P:positive regulation of endothelial cell differentiation"/>
    <property type="evidence" value="ECO:0007669"/>
    <property type="project" value="Ensembl"/>
</dbReference>
<dbReference type="Pfam" id="PF00178">
    <property type="entry name" value="Ets"/>
    <property type="match status" value="1"/>
</dbReference>
<dbReference type="GO" id="GO:0007219">
    <property type="term" value="P:Notch signaling pathway"/>
    <property type="evidence" value="ECO:0007669"/>
    <property type="project" value="Ensembl"/>
</dbReference>
<keyword evidence="3" id="KW-0805">Transcription regulation</keyword>
<organism evidence="13 14">
    <name type="scientific">Bos taurus</name>
    <name type="common">Bovine</name>
    <dbReference type="NCBI Taxonomy" id="9913"/>
    <lineage>
        <taxon>Eukaryota</taxon>
        <taxon>Metazoa</taxon>
        <taxon>Chordata</taxon>
        <taxon>Craniata</taxon>
        <taxon>Vertebrata</taxon>
        <taxon>Euteleostomi</taxon>
        <taxon>Mammalia</taxon>
        <taxon>Eutheria</taxon>
        <taxon>Laurasiatheria</taxon>
        <taxon>Artiodactyla</taxon>
        <taxon>Ruminantia</taxon>
        <taxon>Pecora</taxon>
        <taxon>Bovidae</taxon>
        <taxon>Bovinae</taxon>
        <taxon>Bos</taxon>
    </lineage>
</organism>
<reference evidence="13" key="1">
    <citation type="submission" date="2018-03" db="EMBL/GenBank/DDBJ databases">
        <title>ARS-UCD1.2.</title>
        <authorList>
            <person name="Rosen B.D."/>
            <person name="Bickhart D.M."/>
            <person name="Koren S."/>
            <person name="Schnabel R.D."/>
            <person name="Hall R."/>
            <person name="Zimin A."/>
            <person name="Dreischer C."/>
            <person name="Schultheiss S."/>
            <person name="Schroeder S.G."/>
            <person name="Elsik C.G."/>
            <person name="Couldrey C."/>
            <person name="Liu G.E."/>
            <person name="Van Tassell C.P."/>
            <person name="Phillippy A.M."/>
            <person name="Smith T.P.L."/>
            <person name="Medrano J.F."/>
        </authorList>
    </citation>
    <scope>NUCLEOTIDE SEQUENCE [LARGE SCALE GENOMIC DNA]</scope>
    <source>
        <strain evidence="13">Hereford</strain>
    </source>
</reference>
<dbReference type="GO" id="GO:0007501">
    <property type="term" value="P:mesodermal cell fate specification"/>
    <property type="evidence" value="ECO:0007669"/>
    <property type="project" value="Ensembl"/>
</dbReference>
<reference evidence="13" key="3">
    <citation type="submission" date="2025-09" db="UniProtKB">
        <authorList>
            <consortium name="Ensembl"/>
        </authorList>
    </citation>
    <scope>IDENTIFICATION</scope>
    <source>
        <strain evidence="13">Hereford</strain>
    </source>
</reference>
<evidence type="ECO:0000256" key="2">
    <source>
        <dbReference type="ARBA" id="ARBA00005562"/>
    </source>
</evidence>
<comment type="similarity">
    <text evidence="2 10">Belongs to the ETS family.</text>
</comment>
<dbReference type="InterPro" id="IPR036390">
    <property type="entry name" value="WH_DNA-bd_sf"/>
</dbReference>
<comment type="function">
    <text evidence="7">Binds to DNA sequences containing the consensus pentanucleotide 5'-CGGA[AT]-3'.</text>
</comment>
<sequence length="345" mass="37859">MKYHHRKCLWGTGCQGWVGPRGVTMCVRWVRRWGPSLNLMGLCLTSLPAEGAELNFYIPELAVQADTLTEDTCWKGGCGLGPLGTGEEEPAPQALPWPGDWTDLPCSGTVSCSGVSQAPGPATWTGSEGATGQNYTTSAGSTNSWSRARVASSSTSWDYSIGPDGATCWGRSLGGELCADSTLPWAGPEASDCTTSWDSGLHTDCTSSSKEYQSSDLTTSSEPTQQSDRATLARYPKTNHRGPIQLWQFLLELLHDGARRSCIRWTGNSREFQLCDPKEVARLWGERKRKPGMNYEKLSRGLRYYYRRDIVRKSGGRKYTYRFGGRLPSLVYPDLMGGGLEAPTQ</sequence>
<evidence type="ECO:0000256" key="10">
    <source>
        <dbReference type="RuleBase" id="RU004019"/>
    </source>
</evidence>
<evidence type="ECO:0000256" key="7">
    <source>
        <dbReference type="ARBA" id="ARBA00053038"/>
    </source>
</evidence>
<protein>
    <recommendedName>
        <fullName evidence="8">ETS translocation variant 2</fullName>
    </recommendedName>
    <alternativeName>
        <fullName evidence="9">Ets-related protein 71</fullName>
    </alternativeName>
</protein>
<dbReference type="GO" id="GO:0016055">
    <property type="term" value="P:Wnt signaling pathway"/>
    <property type="evidence" value="ECO:0007669"/>
    <property type="project" value="Ensembl"/>
</dbReference>
<evidence type="ECO:0000256" key="1">
    <source>
        <dbReference type="ARBA" id="ARBA00004123"/>
    </source>
</evidence>
<dbReference type="PRINTS" id="PR00454">
    <property type="entry name" value="ETSDOMAIN"/>
</dbReference>
<feature type="region of interest" description="Disordered" evidence="11">
    <location>
        <begin position="208"/>
        <end position="229"/>
    </location>
</feature>
<dbReference type="GO" id="GO:0030218">
    <property type="term" value="P:erythrocyte differentiation"/>
    <property type="evidence" value="ECO:0007669"/>
    <property type="project" value="Ensembl"/>
</dbReference>
<dbReference type="GO" id="GO:0030509">
    <property type="term" value="P:BMP signaling pathway"/>
    <property type="evidence" value="ECO:0007669"/>
    <property type="project" value="Ensembl"/>
</dbReference>
<dbReference type="PROSITE" id="PS50061">
    <property type="entry name" value="ETS_DOMAIN_3"/>
    <property type="match status" value="1"/>
</dbReference>
<dbReference type="Ensembl" id="ENSBTAT00000101295.1">
    <property type="protein sequence ID" value="ENSBTAP00000084691.1"/>
    <property type="gene ID" value="ENSBTAG00000013444.6"/>
</dbReference>
<evidence type="ECO:0000256" key="9">
    <source>
        <dbReference type="ARBA" id="ARBA00082451"/>
    </source>
</evidence>
<dbReference type="GeneTree" id="ENSGT00940000162407"/>
<dbReference type="Gene3D" id="1.10.10.10">
    <property type="entry name" value="Winged helix-like DNA-binding domain superfamily/Winged helix DNA-binding domain"/>
    <property type="match status" value="1"/>
</dbReference>
<accession>A0AAA9SEW3</accession>
<dbReference type="InterPro" id="IPR036388">
    <property type="entry name" value="WH-like_DNA-bd_sf"/>
</dbReference>